<sequence>MNSIDKQEVNHLEIAEYLIQMIRNGTYAVGEKIPSEHMLCGQFNVARHVARQAIGRITNLGWVTPVQGKGCYVNEIPKTIPYVLSSRTRFSENMDSQGVQHKGKLIDWKKNYPTEREQEQLQLTASEKIYRLEIVRYINDQAISVTTTSLPMDEFPYFNRYLQDFDSLYRILLDHYHLRPIRSKSMFQAILPLLKDAALLEIPESIPIIQMESIMNHPNGTPIEYSISRIRGDMQQYVVEF</sequence>
<dbReference type="Pfam" id="PF00392">
    <property type="entry name" value="GntR"/>
    <property type="match status" value="1"/>
</dbReference>
<evidence type="ECO:0000256" key="1">
    <source>
        <dbReference type="ARBA" id="ARBA00023015"/>
    </source>
</evidence>
<dbReference type="InterPro" id="IPR011663">
    <property type="entry name" value="UTRA"/>
</dbReference>
<dbReference type="SUPFAM" id="SSF46785">
    <property type="entry name" value="Winged helix' DNA-binding domain"/>
    <property type="match status" value="1"/>
</dbReference>
<dbReference type="InterPro" id="IPR036388">
    <property type="entry name" value="WH-like_DNA-bd_sf"/>
</dbReference>
<dbReference type="SMART" id="SM00345">
    <property type="entry name" value="HTH_GNTR"/>
    <property type="match status" value="1"/>
</dbReference>
<keyword evidence="1" id="KW-0805">Transcription regulation</keyword>
<dbReference type="GO" id="GO:0003677">
    <property type="term" value="F:DNA binding"/>
    <property type="evidence" value="ECO:0007669"/>
    <property type="project" value="UniProtKB-KW"/>
</dbReference>
<accession>A0ABS2N5A5</accession>
<dbReference type="InterPro" id="IPR000524">
    <property type="entry name" value="Tscrpt_reg_HTH_GntR"/>
</dbReference>
<evidence type="ECO:0000259" key="4">
    <source>
        <dbReference type="PROSITE" id="PS50949"/>
    </source>
</evidence>
<dbReference type="EMBL" id="JAFBDR010000030">
    <property type="protein sequence ID" value="MBM7573302.1"/>
    <property type="molecule type" value="Genomic_DNA"/>
</dbReference>
<dbReference type="RefSeq" id="WP_204501955.1">
    <property type="nucleotide sequence ID" value="NZ_JAFBDR010000030.1"/>
</dbReference>
<keyword evidence="6" id="KW-1185">Reference proteome</keyword>
<dbReference type="Gene3D" id="3.40.1410.10">
    <property type="entry name" value="Chorismate lyase-like"/>
    <property type="match status" value="1"/>
</dbReference>
<dbReference type="Proteomes" id="UP001296943">
    <property type="component" value="Unassembled WGS sequence"/>
</dbReference>
<dbReference type="PROSITE" id="PS50949">
    <property type="entry name" value="HTH_GNTR"/>
    <property type="match status" value="1"/>
</dbReference>
<dbReference type="CDD" id="cd07377">
    <property type="entry name" value="WHTH_GntR"/>
    <property type="match status" value="1"/>
</dbReference>
<reference evidence="5 6" key="1">
    <citation type="submission" date="2021-01" db="EMBL/GenBank/DDBJ databases">
        <title>Genomic Encyclopedia of Type Strains, Phase IV (KMG-IV): sequencing the most valuable type-strain genomes for metagenomic binning, comparative biology and taxonomic classification.</title>
        <authorList>
            <person name="Goeker M."/>
        </authorList>
    </citation>
    <scope>NUCLEOTIDE SEQUENCE [LARGE SCALE GENOMIC DNA]</scope>
    <source>
        <strain evidence="5 6">DSM 23711</strain>
    </source>
</reference>
<feature type="domain" description="HTH gntR-type" evidence="4">
    <location>
        <begin position="8"/>
        <end position="76"/>
    </location>
</feature>
<evidence type="ECO:0000256" key="3">
    <source>
        <dbReference type="ARBA" id="ARBA00023163"/>
    </source>
</evidence>
<name>A0ABS2N5A5_9BACI</name>
<dbReference type="InterPro" id="IPR050679">
    <property type="entry name" value="Bact_HTH_transcr_reg"/>
</dbReference>
<dbReference type="PANTHER" id="PTHR44846">
    <property type="entry name" value="MANNOSYL-D-GLYCERATE TRANSPORT/METABOLISM SYSTEM REPRESSOR MNGR-RELATED"/>
    <property type="match status" value="1"/>
</dbReference>
<evidence type="ECO:0000313" key="5">
    <source>
        <dbReference type="EMBL" id="MBM7573302.1"/>
    </source>
</evidence>
<dbReference type="Gene3D" id="1.10.10.10">
    <property type="entry name" value="Winged helix-like DNA-binding domain superfamily/Winged helix DNA-binding domain"/>
    <property type="match status" value="1"/>
</dbReference>
<comment type="caution">
    <text evidence="5">The sequence shown here is derived from an EMBL/GenBank/DDBJ whole genome shotgun (WGS) entry which is preliminary data.</text>
</comment>
<keyword evidence="3" id="KW-0804">Transcription</keyword>
<evidence type="ECO:0000313" key="6">
    <source>
        <dbReference type="Proteomes" id="UP001296943"/>
    </source>
</evidence>
<organism evidence="5 6">
    <name type="scientific">Aquibacillus albus</name>
    <dbReference type="NCBI Taxonomy" id="1168171"/>
    <lineage>
        <taxon>Bacteria</taxon>
        <taxon>Bacillati</taxon>
        <taxon>Bacillota</taxon>
        <taxon>Bacilli</taxon>
        <taxon>Bacillales</taxon>
        <taxon>Bacillaceae</taxon>
        <taxon>Aquibacillus</taxon>
    </lineage>
</organism>
<dbReference type="SMART" id="SM00866">
    <property type="entry name" value="UTRA"/>
    <property type="match status" value="1"/>
</dbReference>
<protein>
    <submittedName>
        <fullName evidence="5">DNA-binding GntR family transcriptional regulator</fullName>
    </submittedName>
</protein>
<dbReference type="Pfam" id="PF07702">
    <property type="entry name" value="UTRA"/>
    <property type="match status" value="1"/>
</dbReference>
<proteinExistence type="predicted"/>
<gene>
    <name evidence="5" type="ORF">JOC48_003864</name>
</gene>
<keyword evidence="2 5" id="KW-0238">DNA-binding</keyword>
<dbReference type="SUPFAM" id="SSF64288">
    <property type="entry name" value="Chorismate lyase-like"/>
    <property type="match status" value="1"/>
</dbReference>
<dbReference type="InterPro" id="IPR028978">
    <property type="entry name" value="Chorismate_lyase_/UTRA_dom_sf"/>
</dbReference>
<evidence type="ECO:0000256" key="2">
    <source>
        <dbReference type="ARBA" id="ARBA00023125"/>
    </source>
</evidence>
<dbReference type="InterPro" id="IPR036390">
    <property type="entry name" value="WH_DNA-bd_sf"/>
</dbReference>